<dbReference type="EMBL" id="WNKQ01000016">
    <property type="protein sequence ID" value="KAF5846219.1"/>
    <property type="molecule type" value="Genomic_DNA"/>
</dbReference>
<dbReference type="Proteomes" id="UP000624244">
    <property type="component" value="Unassembled WGS sequence"/>
</dbReference>
<dbReference type="AlphaFoldDB" id="A0A8H5ZCM4"/>
<evidence type="ECO:0000256" key="1">
    <source>
        <dbReference type="SAM" id="MobiDB-lite"/>
    </source>
</evidence>
<organism evidence="2 3">
    <name type="scientific">Cochliobolus sativus</name>
    <name type="common">Common root rot and spot blotch fungus</name>
    <name type="synonym">Bipolaris sorokiniana</name>
    <dbReference type="NCBI Taxonomy" id="45130"/>
    <lineage>
        <taxon>Eukaryota</taxon>
        <taxon>Fungi</taxon>
        <taxon>Dikarya</taxon>
        <taxon>Ascomycota</taxon>
        <taxon>Pezizomycotina</taxon>
        <taxon>Dothideomycetes</taxon>
        <taxon>Pleosporomycetidae</taxon>
        <taxon>Pleosporales</taxon>
        <taxon>Pleosporineae</taxon>
        <taxon>Pleosporaceae</taxon>
        <taxon>Bipolaris</taxon>
    </lineage>
</organism>
<feature type="region of interest" description="Disordered" evidence="1">
    <location>
        <begin position="85"/>
        <end position="125"/>
    </location>
</feature>
<accession>A0A8H5ZCM4</accession>
<comment type="caution">
    <text evidence="2">The sequence shown here is derived from an EMBL/GenBank/DDBJ whole genome shotgun (WGS) entry which is preliminary data.</text>
</comment>
<protein>
    <submittedName>
        <fullName evidence="2">Uncharacterized protein</fullName>
    </submittedName>
</protein>
<evidence type="ECO:0000313" key="2">
    <source>
        <dbReference type="EMBL" id="KAF5846219.1"/>
    </source>
</evidence>
<evidence type="ECO:0000313" key="3">
    <source>
        <dbReference type="Proteomes" id="UP000624244"/>
    </source>
</evidence>
<gene>
    <name evidence="2" type="ORF">GGP41_003598</name>
</gene>
<proteinExistence type="predicted"/>
<name>A0A8H5ZCM4_COCSA</name>
<sequence length="125" mass="13648">MQTSTSLNPERLGLAGLPFTVEHQTRETPRKESGVNALHTHRMSSMHAHCNHANTTQPSSGTKAHMKPYGRANYKENITQCHVPQARGFLPPAPKGGSGTPRTQTRSKKSTDTKSLSGDFDKPNT</sequence>
<reference evidence="2" key="1">
    <citation type="submission" date="2019-11" db="EMBL/GenBank/DDBJ databases">
        <title>Bipolaris sorokiniana Genome sequencing.</title>
        <authorList>
            <person name="Wang H."/>
        </authorList>
    </citation>
    <scope>NUCLEOTIDE SEQUENCE</scope>
</reference>